<keyword evidence="6" id="KW-1185">Reference proteome</keyword>
<proteinExistence type="inferred from homology"/>
<dbReference type="InterPro" id="IPR012349">
    <property type="entry name" value="Split_barrel_FMN-bd"/>
</dbReference>
<dbReference type="InterPro" id="IPR052174">
    <property type="entry name" value="Flavoredoxin"/>
</dbReference>
<dbReference type="EMBL" id="QGMK01000704">
    <property type="protein sequence ID" value="TVY80341.1"/>
    <property type="molecule type" value="Genomic_DNA"/>
</dbReference>
<evidence type="ECO:0000256" key="2">
    <source>
        <dbReference type="ARBA" id="ARBA00022630"/>
    </source>
</evidence>
<evidence type="ECO:0000313" key="6">
    <source>
        <dbReference type="Proteomes" id="UP000469558"/>
    </source>
</evidence>
<evidence type="ECO:0000256" key="3">
    <source>
        <dbReference type="ARBA" id="ARBA00038054"/>
    </source>
</evidence>
<dbReference type="PANTHER" id="PTHR43567">
    <property type="entry name" value="FLAVOREDOXIN-RELATED-RELATED"/>
    <property type="match status" value="1"/>
</dbReference>
<dbReference type="AlphaFoldDB" id="A0A8T9C3T9"/>
<feature type="domain" description="Flavin reductase like" evidence="4">
    <location>
        <begin position="25"/>
        <end position="160"/>
    </location>
</feature>
<gene>
    <name evidence="5" type="primary">ydfE_0</name>
    <name evidence="5" type="ORF">LSUE1_G005738</name>
</gene>
<organism evidence="5 6">
    <name type="scientific">Lachnellula suecica</name>
    <dbReference type="NCBI Taxonomy" id="602035"/>
    <lineage>
        <taxon>Eukaryota</taxon>
        <taxon>Fungi</taxon>
        <taxon>Dikarya</taxon>
        <taxon>Ascomycota</taxon>
        <taxon>Pezizomycotina</taxon>
        <taxon>Leotiomycetes</taxon>
        <taxon>Helotiales</taxon>
        <taxon>Lachnaceae</taxon>
        <taxon>Lachnellula</taxon>
    </lineage>
</organism>
<dbReference type="Pfam" id="PF01613">
    <property type="entry name" value="Flavin_Reduct"/>
    <property type="match status" value="1"/>
</dbReference>
<comment type="caution">
    <text evidence="5">The sequence shown here is derived from an EMBL/GenBank/DDBJ whole genome shotgun (WGS) entry which is preliminary data.</text>
</comment>
<dbReference type="PANTHER" id="PTHR43567:SF1">
    <property type="entry name" value="FLAVOREDOXIN"/>
    <property type="match status" value="1"/>
</dbReference>
<evidence type="ECO:0000256" key="1">
    <source>
        <dbReference type="ARBA" id="ARBA00001917"/>
    </source>
</evidence>
<evidence type="ECO:0000259" key="4">
    <source>
        <dbReference type="Pfam" id="PF01613"/>
    </source>
</evidence>
<dbReference type="GO" id="GO:0010181">
    <property type="term" value="F:FMN binding"/>
    <property type="evidence" value="ECO:0007669"/>
    <property type="project" value="InterPro"/>
</dbReference>
<reference evidence="5 6" key="1">
    <citation type="submission" date="2018-05" db="EMBL/GenBank/DDBJ databases">
        <title>Genome sequencing and assembly of the regulated plant pathogen Lachnellula willkommii and related sister species for the development of diagnostic species identification markers.</title>
        <authorList>
            <person name="Giroux E."/>
            <person name="Bilodeau G."/>
        </authorList>
    </citation>
    <scope>NUCLEOTIDE SEQUENCE [LARGE SCALE GENOMIC DNA]</scope>
    <source>
        <strain evidence="5 6">CBS 268.59</strain>
    </source>
</reference>
<accession>A0A8T9C3T9</accession>
<comment type="similarity">
    <text evidence="3">Belongs to the flavoredoxin family.</text>
</comment>
<name>A0A8T9C3T9_9HELO</name>
<dbReference type="SUPFAM" id="SSF50475">
    <property type="entry name" value="FMN-binding split barrel"/>
    <property type="match status" value="1"/>
</dbReference>
<comment type="cofactor">
    <cofactor evidence="1">
        <name>FMN</name>
        <dbReference type="ChEBI" id="CHEBI:58210"/>
    </cofactor>
</comment>
<sequence>MESIQNAHGVPKTSTISPAIFYWGTPVVLVSSLNEDGTTNISPVSSAWWLGNRCILGLGVNSHTTNNILRTKQCVLNLPSDNMPDAVNAVARTTGSKEILTAQPGDGLTHFKRTNGYEYVPDKYSRAALTPSPSDIVVPTRIAECPAQMEAELMAVHGMQQDIDAKGFYALEFRVLRTHVHDDIRMEGHQNRIDPDKWKPLIMSFQELYGVKREKAVESNLARITEEGYRGFSNPAIVEPVKEKGVFDSAGVPNKIDDEVIWDTVA</sequence>
<keyword evidence="2" id="KW-0285">Flavoprotein</keyword>
<dbReference type="Gene3D" id="2.30.110.10">
    <property type="entry name" value="Electron Transport, Fmn-binding Protein, Chain A"/>
    <property type="match status" value="1"/>
</dbReference>
<dbReference type="InterPro" id="IPR002563">
    <property type="entry name" value="Flavin_Rdtase-like_dom"/>
</dbReference>
<dbReference type="OrthoDB" id="10250990at2759"/>
<protein>
    <recommendedName>
        <fullName evidence="4">Flavin reductase like domain-containing protein</fullName>
    </recommendedName>
</protein>
<evidence type="ECO:0000313" key="5">
    <source>
        <dbReference type="EMBL" id="TVY80341.1"/>
    </source>
</evidence>
<dbReference type="Proteomes" id="UP000469558">
    <property type="component" value="Unassembled WGS sequence"/>
</dbReference>